<feature type="domain" description="PAS" evidence="6">
    <location>
        <begin position="481"/>
        <end position="536"/>
    </location>
</feature>
<evidence type="ECO:0000256" key="3">
    <source>
        <dbReference type="ARBA" id="ARBA00022989"/>
    </source>
</evidence>
<dbReference type="Pfam" id="PF00989">
    <property type="entry name" value="PAS"/>
    <property type="match status" value="1"/>
</dbReference>
<feature type="domain" description="PAC" evidence="7">
    <location>
        <begin position="428"/>
        <end position="480"/>
    </location>
</feature>
<dbReference type="Proteomes" id="UP000321199">
    <property type="component" value="Chromosome"/>
</dbReference>
<dbReference type="InterPro" id="IPR006189">
    <property type="entry name" value="CHASE_dom"/>
</dbReference>
<dbReference type="InterPro" id="IPR052155">
    <property type="entry name" value="Biofilm_reg_signaling"/>
</dbReference>
<dbReference type="KEGG" id="cof:FOZ74_03785"/>
<dbReference type="PANTHER" id="PTHR44757">
    <property type="entry name" value="DIGUANYLATE CYCLASE DGCP"/>
    <property type="match status" value="1"/>
</dbReference>
<keyword evidence="3" id="KW-1133">Transmembrane helix</keyword>
<dbReference type="Gene3D" id="3.30.450.350">
    <property type="entry name" value="CHASE domain"/>
    <property type="match status" value="1"/>
</dbReference>
<evidence type="ECO:0000256" key="2">
    <source>
        <dbReference type="ARBA" id="ARBA00022692"/>
    </source>
</evidence>
<evidence type="ECO:0000259" key="6">
    <source>
        <dbReference type="PROSITE" id="PS50112"/>
    </source>
</evidence>
<dbReference type="GO" id="GO:0003824">
    <property type="term" value="F:catalytic activity"/>
    <property type="evidence" value="ECO:0007669"/>
    <property type="project" value="UniProtKB-ARBA"/>
</dbReference>
<keyword evidence="4" id="KW-0472">Membrane</keyword>
<dbReference type="PANTHER" id="PTHR44757:SF2">
    <property type="entry name" value="BIOFILM ARCHITECTURE MAINTENANCE PROTEIN MBAA"/>
    <property type="match status" value="1"/>
</dbReference>
<feature type="domain" description="GGDEF" evidence="10">
    <location>
        <begin position="640"/>
        <end position="778"/>
    </location>
</feature>
<feature type="domain" description="EAL" evidence="9">
    <location>
        <begin position="787"/>
        <end position="1040"/>
    </location>
</feature>
<proteinExistence type="predicted"/>
<dbReference type="GO" id="GO:0016020">
    <property type="term" value="C:membrane"/>
    <property type="evidence" value="ECO:0007669"/>
    <property type="project" value="UniProtKB-SubCell"/>
</dbReference>
<evidence type="ECO:0000259" key="10">
    <source>
        <dbReference type="PROSITE" id="PS50887"/>
    </source>
</evidence>
<dbReference type="SMART" id="SM00052">
    <property type="entry name" value="EAL"/>
    <property type="match status" value="1"/>
</dbReference>
<dbReference type="InterPro" id="IPR000700">
    <property type="entry name" value="PAS-assoc_C"/>
</dbReference>
<keyword evidence="12" id="KW-1185">Reference proteome</keyword>
<dbReference type="SMART" id="SM00086">
    <property type="entry name" value="PAC"/>
    <property type="match status" value="1"/>
</dbReference>
<dbReference type="PROSITE" id="PS50839">
    <property type="entry name" value="CHASE"/>
    <property type="match status" value="1"/>
</dbReference>
<dbReference type="Pfam" id="PF00563">
    <property type="entry name" value="EAL"/>
    <property type="match status" value="1"/>
</dbReference>
<dbReference type="NCBIfam" id="TIGR00254">
    <property type="entry name" value="GGDEF"/>
    <property type="match status" value="1"/>
</dbReference>
<sequence>MGHWLAGAGVLLAGVLLAWTLAHRQQRANERMAAERFDQAVTATTEALSRRVEACAAIVAGVRDLFAVDPQLDWQRFDRVLQARGFRAHYPELRTLTFTRRVAAQDMKAMQERLRDQARQAGQEPPGQPIHPQLQAPEHFVIEYLWPRDMSLGMWGLDINAQPASLQALLSARETGMPVLSGPLQLDEMPHEREAVTLRYPMFDAAAKGPDGGPVFIGTVAATVRVSEMLDALRYSGVLHGIALRLQDAGSTAAPLPPGGGVFLGETADMQERWERSPLRQQATLQLLGRRWELTYVPTQPLLSSSEAVLPQWVGVTGAAAALWLALGVGLLLRQRAQALQRAEHAEDQRRGSEQRLSAMFSQTAVGVATIDVQTLKFERVNRKFCEILGYTPQEILQLDVHAVSDSRDAEANDRLRRQLRAGEISAFHLERRMRRKDGSVVWTDLTVSPVVRDGGAPLYNVGVMQDITERRAMRDELAASEQRLRAILDHLPVGIAMWQRGKGMVYRNRHFAEVTGYTRERLSTSAQWWSMAYPDPAARERAQALWEARCVRAQERDGVIEWGEYEVCCADGQTKPLGISGVMFKEAQLVIVEDLSGRKAAEDEINFLACYDALTGLANRRLLLERMKHVLAASAASGHSGALLMLDLDHFKTLNETRGHARGDVLLRQVATRLRNCLGEQDMLARHGDDEFVIVLAGAHDTRDLAAVHARALAERVLSALRAPFMLDGGHYHTTASVGAVVFQGEGEPADALLQQVDIAMYQAKEAGRDAVRFYDPQIQSRVQARASLERDLRHALERGQFELHYQAQVQGGRITGAEALLRWHHPVQGYVAPTRFIALAEQTGLIVGIGDWVLRSACAQLALWAGDPLLAPLTLAVNISPRQFSQSDFAAQVLAALAGSGANARRLELELTEGLLLQDVEDTIAKMMQLKAYGLDFSLDDFGTGYSSLSYLKRLPLDQLKIDQSFVRDVLLDPNDAAIARTIVALGHSLGLRVIAEGVETVAQRDFLRQHGCEAWQGYLFSKPVPLAQFEALVRAGAPLP</sequence>
<accession>A0A5B8RTS3</accession>
<dbReference type="CDD" id="cd01948">
    <property type="entry name" value="EAL"/>
    <property type="match status" value="1"/>
</dbReference>
<dbReference type="InterPro" id="IPR043128">
    <property type="entry name" value="Rev_trsase/Diguanyl_cyclase"/>
</dbReference>
<evidence type="ECO:0000256" key="1">
    <source>
        <dbReference type="ARBA" id="ARBA00004370"/>
    </source>
</evidence>
<dbReference type="SUPFAM" id="SSF55785">
    <property type="entry name" value="PYP-like sensor domain (PAS domain)"/>
    <property type="match status" value="2"/>
</dbReference>
<reference evidence="11 12" key="1">
    <citation type="submission" date="2019-07" db="EMBL/GenBank/DDBJ databases">
        <title>Complete genome sequence of Comamonas sp. NLF 7-7 isolated from livestock.</title>
        <authorList>
            <person name="Kim D.H."/>
            <person name="Kim J.G."/>
        </authorList>
    </citation>
    <scope>NUCLEOTIDE SEQUENCE [LARGE SCALE GENOMIC DNA]</scope>
    <source>
        <strain evidence="11 12">NLF 7-7</strain>
    </source>
</reference>
<gene>
    <name evidence="11" type="ORF">FOZ74_03785</name>
</gene>
<dbReference type="GO" id="GO:0007165">
    <property type="term" value="P:signal transduction"/>
    <property type="evidence" value="ECO:0007669"/>
    <property type="project" value="UniProtKB-ARBA"/>
</dbReference>
<dbReference type="Pfam" id="PF00990">
    <property type="entry name" value="GGDEF"/>
    <property type="match status" value="1"/>
</dbReference>
<dbReference type="SMART" id="SM00091">
    <property type="entry name" value="PAS"/>
    <property type="match status" value="2"/>
</dbReference>
<dbReference type="Pfam" id="PF13426">
    <property type="entry name" value="PAS_9"/>
    <property type="match status" value="1"/>
</dbReference>
<dbReference type="InterPro" id="IPR035919">
    <property type="entry name" value="EAL_sf"/>
</dbReference>
<dbReference type="InterPro" id="IPR000160">
    <property type="entry name" value="GGDEF_dom"/>
</dbReference>
<dbReference type="OrthoDB" id="9813903at2"/>
<dbReference type="InterPro" id="IPR013767">
    <property type="entry name" value="PAS_fold"/>
</dbReference>
<evidence type="ECO:0000256" key="4">
    <source>
        <dbReference type="ARBA" id="ARBA00023136"/>
    </source>
</evidence>
<evidence type="ECO:0000259" key="8">
    <source>
        <dbReference type="PROSITE" id="PS50839"/>
    </source>
</evidence>
<dbReference type="Gene3D" id="3.30.450.20">
    <property type="entry name" value="PAS domain"/>
    <property type="match status" value="2"/>
</dbReference>
<dbReference type="AlphaFoldDB" id="A0A5B8RTS3"/>
<dbReference type="InterPro" id="IPR029787">
    <property type="entry name" value="Nucleotide_cyclase"/>
</dbReference>
<dbReference type="PROSITE" id="PS50113">
    <property type="entry name" value="PAC"/>
    <property type="match status" value="1"/>
</dbReference>
<dbReference type="EMBL" id="CP042344">
    <property type="protein sequence ID" value="QEA12228.1"/>
    <property type="molecule type" value="Genomic_DNA"/>
</dbReference>
<dbReference type="InterPro" id="IPR035965">
    <property type="entry name" value="PAS-like_dom_sf"/>
</dbReference>
<evidence type="ECO:0000259" key="7">
    <source>
        <dbReference type="PROSITE" id="PS50113"/>
    </source>
</evidence>
<dbReference type="PROSITE" id="PS50883">
    <property type="entry name" value="EAL"/>
    <property type="match status" value="1"/>
</dbReference>
<dbReference type="InterPro" id="IPR001633">
    <property type="entry name" value="EAL_dom"/>
</dbReference>
<dbReference type="FunFam" id="3.20.20.450:FF:000001">
    <property type="entry name" value="Cyclic di-GMP phosphodiesterase yahA"/>
    <property type="match status" value="1"/>
</dbReference>
<dbReference type="SUPFAM" id="SSF141868">
    <property type="entry name" value="EAL domain-like"/>
    <property type="match status" value="1"/>
</dbReference>
<dbReference type="Pfam" id="PF03924">
    <property type="entry name" value="CHASE"/>
    <property type="match status" value="1"/>
</dbReference>
<dbReference type="CDD" id="cd00130">
    <property type="entry name" value="PAS"/>
    <property type="match status" value="1"/>
</dbReference>
<dbReference type="CDD" id="cd01949">
    <property type="entry name" value="GGDEF"/>
    <property type="match status" value="1"/>
</dbReference>
<organism evidence="11 12">
    <name type="scientific">Comamonas flocculans</name>
    <dbReference type="NCBI Taxonomy" id="2597701"/>
    <lineage>
        <taxon>Bacteria</taxon>
        <taxon>Pseudomonadati</taxon>
        <taxon>Pseudomonadota</taxon>
        <taxon>Betaproteobacteria</taxon>
        <taxon>Burkholderiales</taxon>
        <taxon>Comamonadaceae</taxon>
        <taxon>Comamonas</taxon>
    </lineage>
</organism>
<dbReference type="Gene3D" id="3.30.70.270">
    <property type="match status" value="1"/>
</dbReference>
<evidence type="ECO:0000313" key="12">
    <source>
        <dbReference type="Proteomes" id="UP000321199"/>
    </source>
</evidence>
<feature type="domain" description="PAS" evidence="6">
    <location>
        <begin position="353"/>
        <end position="421"/>
    </location>
</feature>
<protein>
    <submittedName>
        <fullName evidence="11">EAL domain-containing protein</fullName>
    </submittedName>
</protein>
<dbReference type="SMART" id="SM01079">
    <property type="entry name" value="CHASE"/>
    <property type="match status" value="1"/>
</dbReference>
<dbReference type="PROSITE" id="PS50112">
    <property type="entry name" value="PAS"/>
    <property type="match status" value="2"/>
</dbReference>
<name>A0A5B8RTS3_9BURK</name>
<comment type="subcellular location">
    <subcellularLocation>
        <location evidence="1">Membrane</location>
    </subcellularLocation>
</comment>
<dbReference type="NCBIfam" id="TIGR00229">
    <property type="entry name" value="sensory_box"/>
    <property type="match status" value="2"/>
</dbReference>
<dbReference type="PROSITE" id="PS50887">
    <property type="entry name" value="GGDEF"/>
    <property type="match status" value="1"/>
</dbReference>
<evidence type="ECO:0000313" key="11">
    <source>
        <dbReference type="EMBL" id="QEA12228.1"/>
    </source>
</evidence>
<dbReference type="SMART" id="SM00267">
    <property type="entry name" value="GGDEF"/>
    <property type="match status" value="1"/>
</dbReference>
<feature type="region of interest" description="Disordered" evidence="5">
    <location>
        <begin position="110"/>
        <end position="133"/>
    </location>
</feature>
<feature type="domain" description="CHASE" evidence="8">
    <location>
        <begin position="68"/>
        <end position="295"/>
    </location>
</feature>
<dbReference type="SUPFAM" id="SSF55073">
    <property type="entry name" value="Nucleotide cyclase"/>
    <property type="match status" value="1"/>
</dbReference>
<evidence type="ECO:0000256" key="5">
    <source>
        <dbReference type="SAM" id="MobiDB-lite"/>
    </source>
</evidence>
<dbReference type="Gene3D" id="3.20.20.450">
    <property type="entry name" value="EAL domain"/>
    <property type="match status" value="1"/>
</dbReference>
<dbReference type="InterPro" id="IPR001610">
    <property type="entry name" value="PAC"/>
</dbReference>
<dbReference type="InterPro" id="IPR000014">
    <property type="entry name" value="PAS"/>
</dbReference>
<evidence type="ECO:0000259" key="9">
    <source>
        <dbReference type="PROSITE" id="PS50883"/>
    </source>
</evidence>
<keyword evidence="2" id="KW-0812">Transmembrane</keyword>
<dbReference type="InterPro" id="IPR042240">
    <property type="entry name" value="CHASE_sf"/>
</dbReference>